<dbReference type="EMBL" id="UGXG01000002">
    <property type="protein sequence ID" value="SUG50135.1"/>
    <property type="molecule type" value="Genomic_DNA"/>
</dbReference>
<gene>
    <name evidence="2" type="primary">yjcH</name>
    <name evidence="2" type="ORF">NCTC8297_05500</name>
</gene>
<accession>A0A379TKK5</accession>
<evidence type="ECO:0000256" key="1">
    <source>
        <dbReference type="SAM" id="Phobius"/>
    </source>
</evidence>
<organism evidence="2 3">
    <name type="scientific">Salmonella enterica subsp. arizonae</name>
    <dbReference type="NCBI Taxonomy" id="59203"/>
    <lineage>
        <taxon>Bacteria</taxon>
        <taxon>Pseudomonadati</taxon>
        <taxon>Pseudomonadota</taxon>
        <taxon>Gammaproteobacteria</taxon>
        <taxon>Enterobacterales</taxon>
        <taxon>Enterobacteriaceae</taxon>
        <taxon>Salmonella</taxon>
    </lineage>
</organism>
<keyword evidence="1" id="KW-1133">Transmembrane helix</keyword>
<sequence length="182" mass="20070">MPDGNAKAFYPAYDPTPALSQTGRGKYKKTSPQRISCYRKAASEHIPSSIVHYVTGVRECGQRACSAKDAGGPLESSVMNDQIYQRIEDSARFRELVEKRQRFATILSVIMLAVYISFILLIAFAPGWLGTPLHAGTRVTRGIPIGVGVIVISFVLTGIYIWRANGEFDRLNNAVLHEVKAL</sequence>
<dbReference type="PANTHER" id="PTHR38598:SF1">
    <property type="entry name" value="INNER MEMBRANE PROTEIN YJCH"/>
    <property type="match status" value="1"/>
</dbReference>
<dbReference type="InterPro" id="IPR007436">
    <property type="entry name" value="DUF485"/>
</dbReference>
<keyword evidence="1" id="KW-0812">Transmembrane</keyword>
<reference evidence="2 3" key="1">
    <citation type="submission" date="2018-06" db="EMBL/GenBank/DDBJ databases">
        <authorList>
            <consortium name="Pathogen Informatics"/>
            <person name="Doyle S."/>
        </authorList>
    </citation>
    <scope>NUCLEOTIDE SEQUENCE [LARGE SCALE GENOMIC DNA]</scope>
    <source>
        <strain evidence="2 3">NCTC8297</strain>
    </source>
</reference>
<dbReference type="AlphaFoldDB" id="A0A379TKK5"/>
<feature type="transmembrane region" description="Helical" evidence="1">
    <location>
        <begin position="141"/>
        <end position="162"/>
    </location>
</feature>
<evidence type="ECO:0000313" key="3">
    <source>
        <dbReference type="Proteomes" id="UP000254741"/>
    </source>
</evidence>
<dbReference type="GO" id="GO:0005886">
    <property type="term" value="C:plasma membrane"/>
    <property type="evidence" value="ECO:0007669"/>
    <property type="project" value="TreeGrafter"/>
</dbReference>
<keyword evidence="1" id="KW-0472">Membrane</keyword>
<protein>
    <submittedName>
        <fullName evidence="2">Putative inner membrane protein</fullName>
    </submittedName>
</protein>
<dbReference type="PANTHER" id="PTHR38598">
    <property type="entry name" value="INNER MEMBRANE PROTEIN YJCH"/>
    <property type="match status" value="1"/>
</dbReference>
<proteinExistence type="predicted"/>
<dbReference type="InterPro" id="IPR052959">
    <property type="entry name" value="Inner_membrane_assoc"/>
</dbReference>
<dbReference type="Pfam" id="PF04341">
    <property type="entry name" value="DUF485"/>
    <property type="match status" value="1"/>
</dbReference>
<feature type="transmembrane region" description="Helical" evidence="1">
    <location>
        <begin position="103"/>
        <end position="129"/>
    </location>
</feature>
<dbReference type="Proteomes" id="UP000254741">
    <property type="component" value="Unassembled WGS sequence"/>
</dbReference>
<evidence type="ECO:0000313" key="2">
    <source>
        <dbReference type="EMBL" id="SUG50135.1"/>
    </source>
</evidence>
<name>A0A379TKK5_SALER</name>